<dbReference type="Gene3D" id="3.40.1640.10">
    <property type="entry name" value="PSTPO5379-like"/>
    <property type="match status" value="1"/>
</dbReference>
<keyword evidence="2" id="KW-0456">Lyase</keyword>
<dbReference type="GO" id="GO:0047820">
    <property type="term" value="F:D-glutamate cyclase activity"/>
    <property type="evidence" value="ECO:0007669"/>
    <property type="project" value="TreeGrafter"/>
</dbReference>
<accession>A0A1G4MGT5</accession>
<dbReference type="SUPFAM" id="SSF160920">
    <property type="entry name" value="PSTPO5379-like"/>
    <property type="match status" value="1"/>
</dbReference>
<organism evidence="3 4">
    <name type="scientific">Lachancea fermentati</name>
    <name type="common">Zygosaccharomyces fermentati</name>
    <dbReference type="NCBI Taxonomy" id="4955"/>
    <lineage>
        <taxon>Eukaryota</taxon>
        <taxon>Fungi</taxon>
        <taxon>Dikarya</taxon>
        <taxon>Ascomycota</taxon>
        <taxon>Saccharomycotina</taxon>
        <taxon>Saccharomycetes</taxon>
        <taxon>Saccharomycetales</taxon>
        <taxon>Saccharomycetaceae</taxon>
        <taxon>Lachancea</taxon>
    </lineage>
</organism>
<protein>
    <submittedName>
        <fullName evidence="3">LAFE_0G00122g1_1</fullName>
    </submittedName>
</protein>
<dbReference type="Proteomes" id="UP000190831">
    <property type="component" value="Chromosome G"/>
</dbReference>
<reference evidence="3 4" key="1">
    <citation type="submission" date="2016-03" db="EMBL/GenBank/DDBJ databases">
        <authorList>
            <person name="Devillers H."/>
        </authorList>
    </citation>
    <scope>NUCLEOTIDE SEQUENCE [LARGE SCALE GENOMIC DNA]</scope>
    <source>
        <strain evidence="3">CBS 6772</strain>
    </source>
</reference>
<dbReference type="AlphaFoldDB" id="A0A1G4MGT5"/>
<dbReference type="InterPro" id="IPR009906">
    <property type="entry name" value="D-Glu_cyclase"/>
</dbReference>
<dbReference type="PIRSF" id="PIRSF029755">
    <property type="entry name" value="UCP029755"/>
    <property type="match status" value="1"/>
</dbReference>
<evidence type="ECO:0000313" key="4">
    <source>
        <dbReference type="Proteomes" id="UP000190831"/>
    </source>
</evidence>
<sequence>MNEYRTPKEFREICRNGLHTTHTSGVLPGYLQANLLILPSREAQDFVDLCYRNPVACPILAISKEDPTALDNEIFAKQGEVDIRTDFPKYNVYRGGHLISQKNNCNEEWNKNYIGFLIGCSYSFERALTIAGLCPKNITLGKNVAMFKTSKYLNPAGIFVNCCYVVSMRPYKPEDLQRVREITRKFKKTHGEPIDWGFDGAKRLGIHNILNPDYGDMIEILPTEIPVFWACGVTPQLAIETVGHLIEGPVVSHAPGCMLVCDAKDDFFCKNSSF</sequence>
<gene>
    <name evidence="3" type="ORF">LAFE_0G00122G</name>
</gene>
<proteinExistence type="inferred from homology"/>
<dbReference type="EMBL" id="LT598486">
    <property type="protein sequence ID" value="SCW02972.1"/>
    <property type="molecule type" value="Genomic_DNA"/>
</dbReference>
<dbReference type="Pfam" id="PF07286">
    <property type="entry name" value="D-Glu_cyclase"/>
    <property type="match status" value="1"/>
</dbReference>
<dbReference type="InterPro" id="IPR038021">
    <property type="entry name" value="Putative_hydro-lyase"/>
</dbReference>
<dbReference type="PANTHER" id="PTHR32022">
    <property type="entry name" value="D-GLUTAMATE CYCLASE, MITOCHONDRIAL"/>
    <property type="match status" value="1"/>
</dbReference>
<dbReference type="PANTHER" id="PTHR32022:SF10">
    <property type="entry name" value="D-GLUTAMATE CYCLASE, MITOCHONDRIAL"/>
    <property type="match status" value="1"/>
</dbReference>
<dbReference type="Gene3D" id="3.30.2040.10">
    <property type="entry name" value="PSTPO5379-like domain"/>
    <property type="match status" value="1"/>
</dbReference>
<dbReference type="OrthoDB" id="10262538at2759"/>
<comment type="similarity">
    <text evidence="1">Belongs to the D-glutamate cyclase family.</text>
</comment>
<dbReference type="GO" id="GO:0006536">
    <property type="term" value="P:glutamate metabolic process"/>
    <property type="evidence" value="ECO:0007669"/>
    <property type="project" value="TreeGrafter"/>
</dbReference>
<name>A0A1G4MGT5_LACFM</name>
<dbReference type="OMA" id="NVPMYKT"/>
<dbReference type="FunFam" id="3.30.2040.10:FF:000001">
    <property type="entry name" value="D-glutamate cyclase, mitochondrial"/>
    <property type="match status" value="1"/>
</dbReference>
<evidence type="ECO:0000256" key="2">
    <source>
        <dbReference type="ARBA" id="ARBA00023239"/>
    </source>
</evidence>
<dbReference type="InterPro" id="IPR016938">
    <property type="entry name" value="UPF0317"/>
</dbReference>
<evidence type="ECO:0000256" key="1">
    <source>
        <dbReference type="ARBA" id="ARBA00007896"/>
    </source>
</evidence>
<keyword evidence="4" id="KW-1185">Reference proteome</keyword>
<evidence type="ECO:0000313" key="3">
    <source>
        <dbReference type="EMBL" id="SCW02972.1"/>
    </source>
</evidence>